<feature type="domain" description="4Fe-4S ferredoxin-type" evidence="6">
    <location>
        <begin position="63"/>
        <end position="92"/>
    </location>
</feature>
<name>A0ABN6DWC1_9BACT</name>
<dbReference type="PANTHER" id="PTHR32479">
    <property type="entry name" value="GLYCOLATE OXIDASE IRON-SULFUR SUBUNIT"/>
    <property type="match status" value="1"/>
</dbReference>
<proteinExistence type="predicted"/>
<evidence type="ECO:0000256" key="2">
    <source>
        <dbReference type="ARBA" id="ARBA00022723"/>
    </source>
</evidence>
<keyword evidence="4" id="KW-0408">Iron</keyword>
<evidence type="ECO:0000256" key="4">
    <source>
        <dbReference type="ARBA" id="ARBA00023004"/>
    </source>
</evidence>
<dbReference type="InterPro" id="IPR004017">
    <property type="entry name" value="Cys_rich_dom"/>
</dbReference>
<dbReference type="PROSITE" id="PS00198">
    <property type="entry name" value="4FE4S_FER_1"/>
    <property type="match status" value="1"/>
</dbReference>
<dbReference type="InterPro" id="IPR017896">
    <property type="entry name" value="4Fe4S_Fe-S-bd"/>
</dbReference>
<dbReference type="InterPro" id="IPR017900">
    <property type="entry name" value="4Fe4S_Fe_S_CS"/>
</dbReference>
<evidence type="ECO:0000313" key="7">
    <source>
        <dbReference type="EMBL" id="BCR04443.1"/>
    </source>
</evidence>
<dbReference type="Pfam" id="PF02754">
    <property type="entry name" value="CCG"/>
    <property type="match status" value="2"/>
</dbReference>
<evidence type="ECO:0000313" key="8">
    <source>
        <dbReference type="Proteomes" id="UP001319827"/>
    </source>
</evidence>
<keyword evidence="3" id="KW-0677">Repeat</keyword>
<dbReference type="Gene3D" id="1.10.1060.10">
    <property type="entry name" value="Alpha-helical ferredoxin"/>
    <property type="match status" value="1"/>
</dbReference>
<reference evidence="7 8" key="1">
    <citation type="journal article" date="2016" name="C (Basel)">
        <title>Selective Growth of and Electricity Production by Marine Exoelectrogenic Bacteria in Self-Aggregated Hydrogel of Microbially Reduced Graphene Oxide.</title>
        <authorList>
            <person name="Yoshida N."/>
            <person name="Goto Y."/>
            <person name="Miyata Y."/>
        </authorList>
    </citation>
    <scope>NUCLEOTIDE SEQUENCE [LARGE SCALE GENOMIC DNA]</scope>
    <source>
        <strain evidence="7 8">NIT-T3</strain>
    </source>
</reference>
<evidence type="ECO:0000256" key="5">
    <source>
        <dbReference type="ARBA" id="ARBA00023014"/>
    </source>
</evidence>
<evidence type="ECO:0000259" key="6">
    <source>
        <dbReference type="PROSITE" id="PS51379"/>
    </source>
</evidence>
<dbReference type="Proteomes" id="UP001319827">
    <property type="component" value="Chromosome"/>
</dbReference>
<evidence type="ECO:0000256" key="3">
    <source>
        <dbReference type="ARBA" id="ARBA00022737"/>
    </source>
</evidence>
<gene>
    <name evidence="7" type="ORF">DESUT3_15120</name>
</gene>
<dbReference type="PANTHER" id="PTHR32479:SF17">
    <property type="entry name" value="GLYCOLATE OXIDASE IRON-SULFUR SUBUNIT"/>
    <property type="match status" value="1"/>
</dbReference>
<organism evidence="7 8">
    <name type="scientific">Desulfuromonas versatilis</name>
    <dbReference type="NCBI Taxonomy" id="2802975"/>
    <lineage>
        <taxon>Bacteria</taxon>
        <taxon>Pseudomonadati</taxon>
        <taxon>Thermodesulfobacteriota</taxon>
        <taxon>Desulfuromonadia</taxon>
        <taxon>Desulfuromonadales</taxon>
        <taxon>Desulfuromonadaceae</taxon>
        <taxon>Desulfuromonas</taxon>
    </lineage>
</organism>
<sequence length="423" mass="47183">MSAVEKVVGELKQLEELLVQCSRCGTCQSVCPLYKKDRQESSVARGKMYLLDALVEGQIKKADEIYKYLDYCVLCGRCKNNCPSGVKTDEIFLRARGILRQVKKLPAWQKLALKVAMGQPKLLAAMSPLFHIGLRAGASKVDDGVFKPMGLFRPLIGAMADRHVIDMPAEPFTKKYGGFNQAQNEKMRVIFYPGCAVTLIYTGWGEAIVETLLHYGVSVYVPEVNQCCGIPSATMGEMGLYKKQIGVNFDYFDSIKDAEYILTCCPTCEYGLGATAERESGRQRGKQMMDIIVFMAEVLKGDYPKDIPLEGRTTLHIPCHYNHAKDSVLKEFIKEHFDTEYADLKNDGCCGFGGTFSLKNYAHTKEISALKAKEVEERGYKNLFTACPGCAMNLTDATLTAETAVQASHPVVEMYRRRIKKNP</sequence>
<keyword evidence="2" id="KW-0479">Metal-binding</keyword>
<keyword evidence="8" id="KW-1185">Reference proteome</keyword>
<keyword evidence="5" id="KW-0411">Iron-sulfur</keyword>
<keyword evidence="1" id="KW-0004">4Fe-4S</keyword>
<accession>A0ABN6DWC1</accession>
<dbReference type="PROSITE" id="PS51379">
    <property type="entry name" value="4FE4S_FER_2"/>
    <property type="match status" value="1"/>
</dbReference>
<reference evidence="7 8" key="2">
    <citation type="journal article" date="2021" name="Int. J. Syst. Evol. Microbiol.">
        <title>Isolation and Polyphasic Characterization of Desulfuromonas versatilis sp. Nov., an Electrogenic Bacteria Capable of Versatile Metabolism Isolated from a Graphene Oxide-Reducing Enrichment Culture.</title>
        <authorList>
            <person name="Xie L."/>
            <person name="Yoshida N."/>
            <person name="Ishii S."/>
            <person name="Meng L."/>
        </authorList>
    </citation>
    <scope>NUCLEOTIDE SEQUENCE [LARGE SCALE GENOMIC DNA]</scope>
    <source>
        <strain evidence="7 8">NIT-T3</strain>
    </source>
</reference>
<evidence type="ECO:0000256" key="1">
    <source>
        <dbReference type="ARBA" id="ARBA00022485"/>
    </source>
</evidence>
<dbReference type="InterPro" id="IPR009051">
    <property type="entry name" value="Helical_ferredxn"/>
</dbReference>
<protein>
    <submittedName>
        <fullName evidence="7">Glycolate oxidase iron-sulfur subunit</fullName>
    </submittedName>
</protein>
<dbReference type="SUPFAM" id="SSF46548">
    <property type="entry name" value="alpha-helical ferredoxin"/>
    <property type="match status" value="1"/>
</dbReference>
<dbReference type="Pfam" id="PF13183">
    <property type="entry name" value="Fer4_8"/>
    <property type="match status" value="1"/>
</dbReference>
<dbReference type="EMBL" id="AP024355">
    <property type="protein sequence ID" value="BCR04443.1"/>
    <property type="molecule type" value="Genomic_DNA"/>
</dbReference>